<dbReference type="AlphaFoldDB" id="A0A3B5K2I2"/>
<evidence type="ECO:0000313" key="2">
    <source>
        <dbReference type="Ensembl" id="ENSTRUP00000051771.2"/>
    </source>
</evidence>
<dbReference type="SUPFAM" id="SSF101447">
    <property type="entry name" value="Formin homology 2 domain (FH2 domain)"/>
    <property type="match status" value="1"/>
</dbReference>
<dbReference type="InterPro" id="IPR001265">
    <property type="entry name" value="Formin_Cappuccino_subfam"/>
</dbReference>
<organism evidence="2 3">
    <name type="scientific">Takifugu rubripes</name>
    <name type="common">Japanese pufferfish</name>
    <name type="synonym">Fugu rubripes</name>
    <dbReference type="NCBI Taxonomy" id="31033"/>
    <lineage>
        <taxon>Eukaryota</taxon>
        <taxon>Metazoa</taxon>
        <taxon>Chordata</taxon>
        <taxon>Craniata</taxon>
        <taxon>Vertebrata</taxon>
        <taxon>Euteleostomi</taxon>
        <taxon>Actinopterygii</taxon>
        <taxon>Neopterygii</taxon>
        <taxon>Teleostei</taxon>
        <taxon>Neoteleostei</taxon>
        <taxon>Acanthomorphata</taxon>
        <taxon>Eupercaria</taxon>
        <taxon>Tetraodontiformes</taxon>
        <taxon>Tetradontoidea</taxon>
        <taxon>Tetraodontidae</taxon>
        <taxon>Takifugu</taxon>
    </lineage>
</organism>
<dbReference type="InterPro" id="IPR042201">
    <property type="entry name" value="FH2_Formin_sf"/>
</dbReference>
<feature type="domain" description="FH2" evidence="1">
    <location>
        <begin position="20"/>
        <end position="126"/>
    </location>
</feature>
<dbReference type="GO" id="GO:0005884">
    <property type="term" value="C:actin filament"/>
    <property type="evidence" value="ECO:0007669"/>
    <property type="project" value="InterPro"/>
</dbReference>
<dbReference type="GO" id="GO:0008017">
    <property type="term" value="F:microtubule binding"/>
    <property type="evidence" value="ECO:0007669"/>
    <property type="project" value="InterPro"/>
</dbReference>
<reference evidence="2" key="2">
    <citation type="submission" date="2025-08" db="UniProtKB">
        <authorList>
            <consortium name="Ensembl"/>
        </authorList>
    </citation>
    <scope>IDENTIFICATION</scope>
</reference>
<reference evidence="2 3" key="1">
    <citation type="journal article" date="2011" name="Genome Biol. Evol.">
        <title>Integration of the genetic map and genome assembly of fugu facilitates insights into distinct features of genome evolution in teleosts and mammals.</title>
        <authorList>
            <person name="Kai W."/>
            <person name="Kikuchi K."/>
            <person name="Tohari S."/>
            <person name="Chew A.K."/>
            <person name="Tay A."/>
            <person name="Fujiwara A."/>
            <person name="Hosoya S."/>
            <person name="Suetake H."/>
            <person name="Naruse K."/>
            <person name="Brenner S."/>
            <person name="Suzuki Y."/>
            <person name="Venkatesh B."/>
        </authorList>
    </citation>
    <scope>NUCLEOTIDE SEQUENCE [LARGE SCALE GENOMIC DNA]</scope>
</reference>
<keyword evidence="3" id="KW-1185">Reference proteome</keyword>
<dbReference type="GO" id="GO:0045010">
    <property type="term" value="P:actin nucleation"/>
    <property type="evidence" value="ECO:0007669"/>
    <property type="project" value="InterPro"/>
</dbReference>
<evidence type="ECO:0000259" key="1">
    <source>
        <dbReference type="Pfam" id="PF02181"/>
    </source>
</evidence>
<dbReference type="Pfam" id="PF02181">
    <property type="entry name" value="FH2"/>
    <property type="match status" value="1"/>
</dbReference>
<sequence length="140" mass="16041">IVLPVGRFHAGTEKSVFPLPDPQDFFQAAQVKFDDLIKDTRKLKRDLTACEKDVQKVCANSSEENLQPFKDKMESFISTEASTLFVPLPSFQDMVSYFGVKPKSGDKEVAPGYVFMLWYEFSSDFKNAWVRQSKNISKER</sequence>
<dbReference type="PRINTS" id="PR00828">
    <property type="entry name" value="FORMIN"/>
</dbReference>
<dbReference type="Ensembl" id="ENSTRUT00000051698.2">
    <property type="protein sequence ID" value="ENSTRUP00000051771.2"/>
    <property type="gene ID" value="ENSTRUG00000025509.2"/>
</dbReference>
<dbReference type="GeneTree" id="ENSGT00940000154289"/>
<proteinExistence type="predicted"/>
<evidence type="ECO:0000313" key="3">
    <source>
        <dbReference type="Proteomes" id="UP000005226"/>
    </source>
</evidence>
<gene>
    <name evidence="2" type="primary">LOC101080106</name>
</gene>
<dbReference type="Gene3D" id="1.20.58.2220">
    <property type="entry name" value="Formin, FH2 domain"/>
    <property type="match status" value="1"/>
</dbReference>
<accession>A0A3B5K2I2</accession>
<reference evidence="2" key="3">
    <citation type="submission" date="2025-09" db="UniProtKB">
        <authorList>
            <consortium name="Ensembl"/>
        </authorList>
    </citation>
    <scope>IDENTIFICATION</scope>
</reference>
<protein>
    <submittedName>
        <fullName evidence="2">Formin 1</fullName>
    </submittedName>
</protein>
<dbReference type="InterPro" id="IPR015425">
    <property type="entry name" value="FH2_Formin"/>
</dbReference>
<dbReference type="Proteomes" id="UP000005226">
    <property type="component" value="Chromosome 2"/>
</dbReference>
<name>A0A3B5K2I2_TAKRU</name>